<evidence type="ECO:0000313" key="2">
    <source>
        <dbReference type="Proteomes" id="UP000064967"/>
    </source>
</evidence>
<dbReference type="EMBL" id="CP012333">
    <property type="protein sequence ID" value="AKU95754.1"/>
    <property type="molecule type" value="Genomic_DNA"/>
</dbReference>
<keyword evidence="2" id="KW-1185">Reference proteome</keyword>
<dbReference type="Proteomes" id="UP000064967">
    <property type="component" value="Chromosome"/>
</dbReference>
<proteinExistence type="predicted"/>
<sequence length="86" mass="9337">MLSALERRSARWDHDPESARASLSAAVSLVLRLVGRDPDPAASKEHVLLSVLAERRLRAGEAGNNVDAHRSRCVLRGTRPRTASIG</sequence>
<organism evidence="1 2">
    <name type="scientific">Labilithrix luteola</name>
    <dbReference type="NCBI Taxonomy" id="1391654"/>
    <lineage>
        <taxon>Bacteria</taxon>
        <taxon>Pseudomonadati</taxon>
        <taxon>Myxococcota</taxon>
        <taxon>Polyangia</taxon>
        <taxon>Polyangiales</taxon>
        <taxon>Labilitrichaceae</taxon>
        <taxon>Labilithrix</taxon>
    </lineage>
</organism>
<protein>
    <submittedName>
        <fullName evidence="1">Uncharacterized protein</fullName>
    </submittedName>
</protein>
<evidence type="ECO:0000313" key="1">
    <source>
        <dbReference type="EMBL" id="AKU95754.1"/>
    </source>
</evidence>
<accession>A0A0K1PRM3</accession>
<gene>
    <name evidence="1" type="ORF">AKJ09_02418</name>
</gene>
<reference evidence="1 2" key="1">
    <citation type="submission" date="2015-08" db="EMBL/GenBank/DDBJ databases">
        <authorList>
            <person name="Babu N.S."/>
            <person name="Beckwith C.J."/>
            <person name="Beseler K.G."/>
            <person name="Brison A."/>
            <person name="Carone J.V."/>
            <person name="Caskin T.P."/>
            <person name="Diamond M."/>
            <person name="Durham M.E."/>
            <person name="Foxe J.M."/>
            <person name="Go M."/>
            <person name="Henderson B.A."/>
            <person name="Jones I.B."/>
            <person name="McGettigan J.A."/>
            <person name="Micheletti S.J."/>
            <person name="Nasrallah M.E."/>
            <person name="Ortiz D."/>
            <person name="Piller C.R."/>
            <person name="Privatt S.R."/>
            <person name="Schneider S.L."/>
            <person name="Sharp S."/>
            <person name="Smith T.C."/>
            <person name="Stanton J.D."/>
            <person name="Ullery H.E."/>
            <person name="Wilson R.J."/>
            <person name="Serrano M.G."/>
            <person name="Buck G."/>
            <person name="Lee V."/>
            <person name="Wang Y."/>
            <person name="Carvalho R."/>
            <person name="Voegtly L."/>
            <person name="Shi R."/>
            <person name="Duckworth R."/>
            <person name="Johnson A."/>
            <person name="Loviza R."/>
            <person name="Walstead R."/>
            <person name="Shah Z."/>
            <person name="Kiflezghi M."/>
            <person name="Wade K."/>
            <person name="Ball S.L."/>
            <person name="Bradley K.W."/>
            <person name="Asai D.J."/>
            <person name="Bowman C.A."/>
            <person name="Russell D.A."/>
            <person name="Pope W.H."/>
            <person name="Jacobs-Sera D."/>
            <person name="Hendrix R.W."/>
            <person name="Hatfull G.F."/>
        </authorList>
    </citation>
    <scope>NUCLEOTIDE SEQUENCE [LARGE SCALE GENOMIC DNA]</scope>
    <source>
        <strain evidence="1 2">DSM 27648</strain>
    </source>
</reference>
<dbReference type="AlphaFoldDB" id="A0A0K1PRM3"/>
<name>A0A0K1PRM3_9BACT</name>
<dbReference type="KEGG" id="llu:AKJ09_02418"/>